<name>A0A1T5EP60_9BACT</name>
<dbReference type="RefSeq" id="WP_079684476.1">
    <property type="nucleotide sequence ID" value="NZ_FUYQ01000029.1"/>
</dbReference>
<dbReference type="Proteomes" id="UP000190852">
    <property type="component" value="Unassembled WGS sequence"/>
</dbReference>
<accession>A0A1T5EP60</accession>
<dbReference type="EMBL" id="FUYQ01000029">
    <property type="protein sequence ID" value="SKB85761.1"/>
    <property type="molecule type" value="Genomic_DNA"/>
</dbReference>
<keyword evidence="4 7" id="KW-0812">Transmembrane</keyword>
<feature type="transmembrane region" description="Helical" evidence="7">
    <location>
        <begin position="83"/>
        <end position="99"/>
    </location>
</feature>
<feature type="transmembrane region" description="Helical" evidence="7">
    <location>
        <begin position="12"/>
        <end position="33"/>
    </location>
</feature>
<dbReference type="PANTHER" id="PTHR33452">
    <property type="entry name" value="OXIDOREDUCTASE CATD-RELATED"/>
    <property type="match status" value="1"/>
</dbReference>
<evidence type="ECO:0000256" key="3">
    <source>
        <dbReference type="ARBA" id="ARBA00022475"/>
    </source>
</evidence>
<reference evidence="9" key="1">
    <citation type="submission" date="2017-02" db="EMBL/GenBank/DDBJ databases">
        <authorList>
            <person name="Varghese N."/>
            <person name="Submissions S."/>
        </authorList>
    </citation>
    <scope>NUCLEOTIDE SEQUENCE [LARGE SCALE GENOMIC DNA]</scope>
    <source>
        <strain evidence="9">DSM 24967</strain>
    </source>
</reference>
<dbReference type="PANTHER" id="PTHR33452:SF1">
    <property type="entry name" value="INNER MEMBRANE PROTEIN YPHA-RELATED"/>
    <property type="match status" value="1"/>
</dbReference>
<dbReference type="GO" id="GO:0005886">
    <property type="term" value="C:plasma membrane"/>
    <property type="evidence" value="ECO:0007669"/>
    <property type="project" value="UniProtKB-SubCell"/>
</dbReference>
<gene>
    <name evidence="8" type="ORF">SAMN05660349_03088</name>
</gene>
<protein>
    <submittedName>
        <fullName evidence="8">Putative oxidoreductase</fullName>
    </submittedName>
</protein>
<evidence type="ECO:0000313" key="9">
    <source>
        <dbReference type="Proteomes" id="UP000190852"/>
    </source>
</evidence>
<dbReference type="InterPro" id="IPR051907">
    <property type="entry name" value="DoxX-like_oxidoreductase"/>
</dbReference>
<feature type="transmembrane region" description="Helical" evidence="7">
    <location>
        <begin position="53"/>
        <end position="76"/>
    </location>
</feature>
<evidence type="ECO:0000256" key="2">
    <source>
        <dbReference type="ARBA" id="ARBA00006679"/>
    </source>
</evidence>
<sequence>MIQKFLFPSKPDATGFSLFILGFRILFGVLMITHGMQKWDNFDAMSSAFPDPLGVGSTVSLSLAIFAEVICSVAFILGALYRLALIPLIFTMVIAFFVIHAADPFSAKEPAFIYLMVYLMTYISGPGKFAVDRLLVTKKRSR</sequence>
<feature type="transmembrane region" description="Helical" evidence="7">
    <location>
        <begin position="111"/>
        <end position="131"/>
    </location>
</feature>
<dbReference type="InterPro" id="IPR032808">
    <property type="entry name" value="DoxX"/>
</dbReference>
<dbReference type="Pfam" id="PF07681">
    <property type="entry name" value="DoxX"/>
    <property type="match status" value="1"/>
</dbReference>
<comment type="similarity">
    <text evidence="2">Belongs to the DoxX family.</text>
</comment>
<evidence type="ECO:0000256" key="7">
    <source>
        <dbReference type="SAM" id="Phobius"/>
    </source>
</evidence>
<organism evidence="8 9">
    <name type="scientific">Parabacteroides chartae</name>
    <dbReference type="NCBI Taxonomy" id="1037355"/>
    <lineage>
        <taxon>Bacteria</taxon>
        <taxon>Pseudomonadati</taxon>
        <taxon>Bacteroidota</taxon>
        <taxon>Bacteroidia</taxon>
        <taxon>Bacteroidales</taxon>
        <taxon>Tannerellaceae</taxon>
        <taxon>Parabacteroides</taxon>
    </lineage>
</organism>
<dbReference type="AlphaFoldDB" id="A0A1T5EP60"/>
<evidence type="ECO:0000313" key="8">
    <source>
        <dbReference type="EMBL" id="SKB85761.1"/>
    </source>
</evidence>
<evidence type="ECO:0000256" key="6">
    <source>
        <dbReference type="ARBA" id="ARBA00023136"/>
    </source>
</evidence>
<evidence type="ECO:0000256" key="1">
    <source>
        <dbReference type="ARBA" id="ARBA00004651"/>
    </source>
</evidence>
<keyword evidence="6 7" id="KW-0472">Membrane</keyword>
<comment type="subcellular location">
    <subcellularLocation>
        <location evidence="1">Cell membrane</location>
        <topology evidence="1">Multi-pass membrane protein</topology>
    </subcellularLocation>
</comment>
<proteinExistence type="inferred from homology"/>
<keyword evidence="3" id="KW-1003">Cell membrane</keyword>
<keyword evidence="5 7" id="KW-1133">Transmembrane helix</keyword>
<evidence type="ECO:0000256" key="4">
    <source>
        <dbReference type="ARBA" id="ARBA00022692"/>
    </source>
</evidence>
<keyword evidence="9" id="KW-1185">Reference proteome</keyword>
<evidence type="ECO:0000256" key="5">
    <source>
        <dbReference type="ARBA" id="ARBA00022989"/>
    </source>
</evidence>